<dbReference type="PANTHER" id="PTHR42928">
    <property type="entry name" value="TRICARBOXYLATE-BINDING PROTEIN"/>
    <property type="match status" value="1"/>
</dbReference>
<dbReference type="CDD" id="cd07012">
    <property type="entry name" value="PBP2_Bug_TTT"/>
    <property type="match status" value="1"/>
</dbReference>
<dbReference type="Proteomes" id="UP000509782">
    <property type="component" value="Chromosome"/>
</dbReference>
<dbReference type="InterPro" id="IPR005064">
    <property type="entry name" value="BUG"/>
</dbReference>
<name>A0A6N0JEB2_ACHDE</name>
<organism evidence="3 4">
    <name type="scientific">Achromobacter denitrificans</name>
    <name type="common">Alcaligenes denitrificans</name>
    <dbReference type="NCBI Taxonomy" id="32002"/>
    <lineage>
        <taxon>Bacteria</taxon>
        <taxon>Pseudomonadati</taxon>
        <taxon>Pseudomonadota</taxon>
        <taxon>Betaproteobacteria</taxon>
        <taxon>Burkholderiales</taxon>
        <taxon>Alcaligenaceae</taxon>
        <taxon>Achromobacter</taxon>
    </lineage>
</organism>
<dbReference type="PANTHER" id="PTHR42928:SF5">
    <property type="entry name" value="BLR1237 PROTEIN"/>
    <property type="match status" value="1"/>
</dbReference>
<accession>A0A6N0JEB2</accession>
<dbReference type="Gene3D" id="3.40.190.10">
    <property type="entry name" value="Periplasmic binding protein-like II"/>
    <property type="match status" value="1"/>
</dbReference>
<reference evidence="3 4" key="1">
    <citation type="submission" date="2020-05" db="EMBL/GenBank/DDBJ databases">
        <title>FDA dAtabase for Regulatory Grade micrObial Sequences (FDA-ARGOS): Supporting development and validation of Infectious Disease Dx tests.</title>
        <authorList>
            <person name="Sproer C."/>
            <person name="Gronow S."/>
            <person name="Severitt S."/>
            <person name="Schroder I."/>
            <person name="Tallon L."/>
            <person name="Sadzewicz L."/>
            <person name="Zhao X."/>
            <person name="Vavikolanu K."/>
            <person name="Mehta A."/>
            <person name="Aluvathingal J."/>
            <person name="Nadendla S."/>
            <person name="Myers T."/>
            <person name="Yan Y."/>
            <person name="Sichtig H."/>
        </authorList>
    </citation>
    <scope>NUCLEOTIDE SEQUENCE [LARGE SCALE GENOMIC DNA]</scope>
    <source>
        <strain evidence="3 4">FDAARGOS_787</strain>
    </source>
</reference>
<evidence type="ECO:0000313" key="3">
    <source>
        <dbReference type="EMBL" id="QKQ45293.1"/>
    </source>
</evidence>
<dbReference type="RefSeq" id="WP_174715535.1">
    <property type="nucleotide sequence ID" value="NZ_CP054569.1"/>
</dbReference>
<dbReference type="AlphaFoldDB" id="A0A6N0JEB2"/>
<dbReference type="SUPFAM" id="SSF53850">
    <property type="entry name" value="Periplasmic binding protein-like II"/>
    <property type="match status" value="1"/>
</dbReference>
<protein>
    <submittedName>
        <fullName evidence="3">Tripartite tricarboxylate transporter substrate binding protein</fullName>
    </submittedName>
</protein>
<proteinExistence type="inferred from homology"/>
<feature type="signal peptide" evidence="2">
    <location>
        <begin position="1"/>
        <end position="24"/>
    </location>
</feature>
<feature type="chain" id="PRO_5026693570" evidence="2">
    <location>
        <begin position="25"/>
        <end position="321"/>
    </location>
</feature>
<dbReference type="PIRSF" id="PIRSF017082">
    <property type="entry name" value="YflP"/>
    <property type="match status" value="1"/>
</dbReference>
<evidence type="ECO:0000256" key="2">
    <source>
        <dbReference type="SAM" id="SignalP"/>
    </source>
</evidence>
<sequence length="321" mass="33297">MKHGLRRCAAALLSLALPAAAAWADAYPTQPIRLIVPFGAGGVTDTTARVFAEGLTRELGQPVVVENRGGAGGSIAAGAVAKSRADGYTLLVITNGMVAVNPLIYKTLPYDPNKDFTYIAMLANTPTVLAVGADSPYQSLQDVIRAASAQADKIAFSTAGEGSDNYQVMELLQQATGVKMLHVPYKSGSESLTAVMSRNTDVTAVSAVTAVGFIDAGQIRPFAVTSSRRVANLPTIPTVKEVLGKDVEGGSLSGVAAPAGTPDAVVARLNAAIAAVAKGALVQEKIYARGSEPVDPAQEAFKRRVVAEQEKWAALLARPAR</sequence>
<evidence type="ECO:0000313" key="4">
    <source>
        <dbReference type="Proteomes" id="UP000509782"/>
    </source>
</evidence>
<dbReference type="InterPro" id="IPR042100">
    <property type="entry name" value="Bug_dom1"/>
</dbReference>
<dbReference type="EMBL" id="CP054569">
    <property type="protein sequence ID" value="QKQ45293.1"/>
    <property type="molecule type" value="Genomic_DNA"/>
</dbReference>
<comment type="similarity">
    <text evidence="1">Belongs to the UPF0065 (bug) family.</text>
</comment>
<evidence type="ECO:0000256" key="1">
    <source>
        <dbReference type="ARBA" id="ARBA00006987"/>
    </source>
</evidence>
<gene>
    <name evidence="3" type="ORF">FOC81_00605</name>
</gene>
<dbReference type="Gene3D" id="3.40.190.150">
    <property type="entry name" value="Bordetella uptake gene, domain 1"/>
    <property type="match status" value="1"/>
</dbReference>
<keyword evidence="2" id="KW-0732">Signal</keyword>
<dbReference type="Pfam" id="PF03401">
    <property type="entry name" value="TctC"/>
    <property type="match status" value="1"/>
</dbReference>